<dbReference type="InterPro" id="IPR008967">
    <property type="entry name" value="p53-like_TF_DNA-bd_sf"/>
</dbReference>
<reference evidence="13" key="1">
    <citation type="submission" date="2022-11" db="UniProtKB">
        <authorList>
            <consortium name="WormBaseParasite"/>
        </authorList>
    </citation>
    <scope>IDENTIFICATION</scope>
</reference>
<dbReference type="Pfam" id="PF13888">
    <property type="entry name" value="MRF_C2"/>
    <property type="match status" value="1"/>
</dbReference>
<comment type="similarity">
    <text evidence="2">Belongs to the MRF family.</text>
</comment>
<dbReference type="GO" id="GO:0003700">
    <property type="term" value="F:DNA-binding transcription factor activity"/>
    <property type="evidence" value="ECO:0007669"/>
    <property type="project" value="UniProtKB-UniRule"/>
</dbReference>
<evidence type="ECO:0000256" key="9">
    <source>
        <dbReference type="SAM" id="Phobius"/>
    </source>
</evidence>
<feature type="domain" description="NDT80" evidence="10">
    <location>
        <begin position="1"/>
        <end position="109"/>
    </location>
</feature>
<dbReference type="SUPFAM" id="SSF49417">
    <property type="entry name" value="p53-like transcription factors"/>
    <property type="match status" value="1"/>
</dbReference>
<keyword evidence="3 9" id="KW-0812">Transmembrane</keyword>
<evidence type="ECO:0000256" key="1">
    <source>
        <dbReference type="ARBA" id="ARBA00004167"/>
    </source>
</evidence>
<evidence type="ECO:0000256" key="2">
    <source>
        <dbReference type="ARBA" id="ARBA00008221"/>
    </source>
</evidence>
<dbReference type="Pfam" id="PF13884">
    <property type="entry name" value="Peptidase_S74"/>
    <property type="match status" value="1"/>
</dbReference>
<evidence type="ECO:0000256" key="3">
    <source>
        <dbReference type="ARBA" id="ARBA00022692"/>
    </source>
</evidence>
<evidence type="ECO:0000256" key="5">
    <source>
        <dbReference type="ARBA" id="ARBA00023125"/>
    </source>
</evidence>
<organism evidence="12 13">
    <name type="scientific">Romanomermis culicivorax</name>
    <name type="common">Nematode worm</name>
    <dbReference type="NCBI Taxonomy" id="13658"/>
    <lineage>
        <taxon>Eukaryota</taxon>
        <taxon>Metazoa</taxon>
        <taxon>Ecdysozoa</taxon>
        <taxon>Nematoda</taxon>
        <taxon>Enoplea</taxon>
        <taxon>Dorylaimia</taxon>
        <taxon>Mermithida</taxon>
        <taxon>Mermithoidea</taxon>
        <taxon>Mermithidae</taxon>
        <taxon>Romanomermis</taxon>
    </lineage>
</organism>
<dbReference type="Gene3D" id="2.60.40.1390">
    <property type="entry name" value="NDT80 DNA-binding domain"/>
    <property type="match status" value="1"/>
</dbReference>
<dbReference type="GO" id="GO:0005634">
    <property type="term" value="C:nucleus"/>
    <property type="evidence" value="ECO:0007669"/>
    <property type="project" value="TreeGrafter"/>
</dbReference>
<keyword evidence="6 9" id="KW-0472">Membrane</keyword>
<comment type="subcellular location">
    <subcellularLocation>
        <location evidence="1">Membrane</location>
        <topology evidence="1">Single-pass membrane protein</topology>
    </subcellularLocation>
</comment>
<dbReference type="PROSITE" id="PS51517">
    <property type="entry name" value="NDT80"/>
    <property type="match status" value="1"/>
</dbReference>
<keyword evidence="4 9" id="KW-1133">Transmembrane helix</keyword>
<feature type="transmembrane region" description="Helical" evidence="9">
    <location>
        <begin position="348"/>
        <end position="373"/>
    </location>
</feature>
<name>A0A915JRQ7_ROMCU</name>
<dbReference type="InterPro" id="IPR051577">
    <property type="entry name" value="MRF-like"/>
</dbReference>
<evidence type="ECO:0000313" key="12">
    <source>
        <dbReference type="Proteomes" id="UP000887565"/>
    </source>
</evidence>
<dbReference type="GO" id="GO:0043565">
    <property type="term" value="F:sequence-specific DNA binding"/>
    <property type="evidence" value="ECO:0007669"/>
    <property type="project" value="TreeGrafter"/>
</dbReference>
<keyword evidence="5 7" id="KW-0238">DNA-binding</keyword>
<dbReference type="Proteomes" id="UP000887565">
    <property type="component" value="Unplaced"/>
</dbReference>
<dbReference type="WBParaSite" id="nRc.2.0.1.t28975-RA">
    <property type="protein sequence ID" value="nRc.2.0.1.t28975-RA"/>
    <property type="gene ID" value="nRc.2.0.1.g28975"/>
</dbReference>
<evidence type="ECO:0000256" key="6">
    <source>
        <dbReference type="ARBA" id="ARBA00023136"/>
    </source>
</evidence>
<feature type="compositionally biased region" description="Basic and acidic residues" evidence="8">
    <location>
        <begin position="303"/>
        <end position="323"/>
    </location>
</feature>
<feature type="DNA-binding region" description="NDT80" evidence="7">
    <location>
        <begin position="1"/>
        <end position="109"/>
    </location>
</feature>
<dbReference type="PANTHER" id="PTHR13029:SF18">
    <property type="entry name" value="MYELIN REGULATORY FACTOR HOMOLOG 1"/>
    <property type="match status" value="1"/>
</dbReference>
<dbReference type="PANTHER" id="PTHR13029">
    <property type="match status" value="1"/>
</dbReference>
<sequence length="614" mass="68564">MHTCEIMIRQSQADRKPIAYKPYEVDLLHHSRWKQSVPRLHFSETTMNNQRKNGRPNLDQKYFLLVVALNAVVPSSSEHGQLERCRVMAYASDKVIVRASTPGQFDNGDAEVHWQKGPDNGIYHIGPVGINTDKQLGSLTVKGNIHCFGDIVHPSDARLKENIRPVDGPTALERLKNIDFCKYDIKSEIAEEWGLPDEESRSIVGVIAQKVQPIIPGAVKDCGAYLTVIHSRLFMESAIATKELCNLTSEIEGRVNTVEKLYDWLVKRIFKRGLPSATSNLSLNKSASVCGSYVSSSKSTVGKPDDTHGREKSSSNAKSDKNKNGYKYQHCHITGRFPYDQSLCNNGIIASIVVILLLVMSFCVVAMATLFILDWRNRHSYGLPYPAMFPKQTDIGIGQNKASSGQGTKRPEDSMGLMSIIQKTHSQTATASSGHKRPGIPPPLHSCNHLRCEKYCCDDYTFSQIFDGHNSKNDGERFIVVAKNVRPLGKKYRFPRRAVVDISNNKPTSINHKLTYDVSRSSNTSVLDELMIRPVVRVLGSDNVTLDNRYCMSDDCSDAIRGNYSFFIPISSYMPHIPLDVKFDIGPFDYAMLCNQRPGPLCYGIDASVLAQKI</sequence>
<evidence type="ECO:0000313" key="13">
    <source>
        <dbReference type="WBParaSite" id="nRc.2.0.1.t28975-RA"/>
    </source>
</evidence>
<evidence type="ECO:0000259" key="11">
    <source>
        <dbReference type="PROSITE" id="PS51688"/>
    </source>
</evidence>
<dbReference type="GO" id="GO:0016540">
    <property type="term" value="P:protein autoprocessing"/>
    <property type="evidence" value="ECO:0007669"/>
    <property type="project" value="InterPro"/>
</dbReference>
<dbReference type="GO" id="GO:0045893">
    <property type="term" value="P:positive regulation of DNA-templated transcription"/>
    <property type="evidence" value="ECO:0007669"/>
    <property type="project" value="TreeGrafter"/>
</dbReference>
<evidence type="ECO:0000256" key="7">
    <source>
        <dbReference type="PROSITE-ProRule" id="PRU00850"/>
    </source>
</evidence>
<protein>
    <submittedName>
        <fullName evidence="13">Peptidase S74 domain-containing protein</fullName>
    </submittedName>
</protein>
<dbReference type="InterPro" id="IPR026932">
    <property type="entry name" value="MYRF_ICA"/>
</dbReference>
<feature type="domain" description="Peptidase S74" evidence="11">
    <location>
        <begin position="155"/>
        <end position="255"/>
    </location>
</feature>
<dbReference type="InterPro" id="IPR030392">
    <property type="entry name" value="S74_ICA"/>
</dbReference>
<dbReference type="Pfam" id="PF13887">
    <property type="entry name" value="MYRF_ICA"/>
    <property type="match status" value="1"/>
</dbReference>
<dbReference type="Gene3D" id="1.10.10.10">
    <property type="entry name" value="Winged helix-like DNA-binding domain superfamily/Winged helix DNA-binding domain"/>
    <property type="match status" value="1"/>
</dbReference>
<dbReference type="InterPro" id="IPR037141">
    <property type="entry name" value="NDT80_DNA-bd_dom_sf"/>
</dbReference>
<dbReference type="InterPro" id="IPR024061">
    <property type="entry name" value="NDT80_DNA-bd_dom"/>
</dbReference>
<feature type="region of interest" description="Disordered" evidence="8">
    <location>
        <begin position="295"/>
        <end position="323"/>
    </location>
</feature>
<dbReference type="AlphaFoldDB" id="A0A915JRQ7"/>
<proteinExistence type="inferred from homology"/>
<dbReference type="InterPro" id="IPR025719">
    <property type="entry name" value="MYRF_C2"/>
</dbReference>
<evidence type="ECO:0000256" key="8">
    <source>
        <dbReference type="SAM" id="MobiDB-lite"/>
    </source>
</evidence>
<evidence type="ECO:0000259" key="10">
    <source>
        <dbReference type="PROSITE" id="PS51517"/>
    </source>
</evidence>
<dbReference type="InterPro" id="IPR036388">
    <property type="entry name" value="WH-like_DNA-bd_sf"/>
</dbReference>
<dbReference type="Pfam" id="PF05224">
    <property type="entry name" value="NDT80_PhoG"/>
    <property type="match status" value="1"/>
</dbReference>
<evidence type="ECO:0000256" key="4">
    <source>
        <dbReference type="ARBA" id="ARBA00022989"/>
    </source>
</evidence>
<dbReference type="PROSITE" id="PS51688">
    <property type="entry name" value="ICA"/>
    <property type="match status" value="1"/>
</dbReference>
<keyword evidence="12" id="KW-1185">Reference proteome</keyword>
<dbReference type="GO" id="GO:0005789">
    <property type="term" value="C:endoplasmic reticulum membrane"/>
    <property type="evidence" value="ECO:0007669"/>
    <property type="project" value="TreeGrafter"/>
</dbReference>
<accession>A0A915JRQ7</accession>